<evidence type="ECO:0000313" key="2">
    <source>
        <dbReference type="EMBL" id="QEX15176.1"/>
    </source>
</evidence>
<evidence type="ECO:0000313" key="3">
    <source>
        <dbReference type="Proteomes" id="UP000326202"/>
    </source>
</evidence>
<keyword evidence="1" id="KW-0812">Transmembrane</keyword>
<organism evidence="2 3">
    <name type="scientific">Hypericibacter terrae</name>
    <dbReference type="NCBI Taxonomy" id="2602015"/>
    <lineage>
        <taxon>Bacteria</taxon>
        <taxon>Pseudomonadati</taxon>
        <taxon>Pseudomonadota</taxon>
        <taxon>Alphaproteobacteria</taxon>
        <taxon>Rhodospirillales</taxon>
        <taxon>Dongiaceae</taxon>
        <taxon>Hypericibacter</taxon>
    </lineage>
</organism>
<dbReference type="KEGG" id="htq:FRZ44_04560"/>
<accession>A0A5J6MKC0</accession>
<keyword evidence="1" id="KW-1133">Transmembrane helix</keyword>
<keyword evidence="1" id="KW-0472">Membrane</keyword>
<dbReference type="EMBL" id="CP042906">
    <property type="protein sequence ID" value="QEX15176.1"/>
    <property type="molecule type" value="Genomic_DNA"/>
</dbReference>
<sequence>MKVSDSYIFERRRIFRRRNPWSSRASLTLVIFLGAMFGYLLPEILSTASLTPPSLGERAYGQVGTVIPVDAVACEAMDCAGTQAQLPHSAALATIGQCKITGTCIASASASGLELGFSADRIEMSVLPAGAR</sequence>
<evidence type="ECO:0000256" key="1">
    <source>
        <dbReference type="SAM" id="Phobius"/>
    </source>
</evidence>
<reference evidence="2 3" key="1">
    <citation type="submission" date="2019-08" db="EMBL/GenBank/DDBJ databases">
        <title>Hyperibacter terrae gen. nov., sp. nov. and Hyperibacter viscosus sp. nov., two new members in the family Rhodospirillaceae isolated from the rhizosphere of Hypericum perforatum.</title>
        <authorList>
            <person name="Noviana Z."/>
        </authorList>
    </citation>
    <scope>NUCLEOTIDE SEQUENCE [LARGE SCALE GENOMIC DNA]</scope>
    <source>
        <strain evidence="2 3">R5913</strain>
    </source>
</reference>
<dbReference type="AlphaFoldDB" id="A0A5J6MKC0"/>
<protein>
    <submittedName>
        <fullName evidence="2">Uncharacterized protein</fullName>
    </submittedName>
</protein>
<gene>
    <name evidence="2" type="ORF">FRZ44_04560</name>
</gene>
<feature type="transmembrane region" description="Helical" evidence="1">
    <location>
        <begin position="21"/>
        <end position="41"/>
    </location>
</feature>
<proteinExistence type="predicted"/>
<name>A0A5J6MKC0_9PROT</name>
<dbReference type="Proteomes" id="UP000326202">
    <property type="component" value="Chromosome"/>
</dbReference>
<keyword evidence="3" id="KW-1185">Reference proteome</keyword>